<evidence type="ECO:0000313" key="2">
    <source>
        <dbReference type="EMBL" id="CAB5220242.1"/>
    </source>
</evidence>
<organism evidence="2">
    <name type="scientific">uncultured Caudovirales phage</name>
    <dbReference type="NCBI Taxonomy" id="2100421"/>
    <lineage>
        <taxon>Viruses</taxon>
        <taxon>Duplodnaviria</taxon>
        <taxon>Heunggongvirae</taxon>
        <taxon>Uroviricota</taxon>
        <taxon>Caudoviricetes</taxon>
        <taxon>Peduoviridae</taxon>
        <taxon>Maltschvirus</taxon>
        <taxon>Maltschvirus maltsch</taxon>
    </lineage>
</organism>
<evidence type="ECO:0000256" key="1">
    <source>
        <dbReference type="SAM" id="MobiDB-lite"/>
    </source>
</evidence>
<sequence>MSMMNIPVYSNGTGSIIENPQTPKVTRRVALGDELGVTGLRKWGRYIYEEFLTDLQGRNAAKVYTEMMSNDAIVGASLVAIEMLIRQVEWRVEPGSTEQQDVDYAKFVDEALHDMSQSWGETLSDILTMLPYGWSWHEIVYKRRNGLWSGSGGKSKFSDGNISWRKFAIRGQNSLNGWVFDENGGVQAMIQLAPGAANEVVIPIEKSLLFRTRPYKNNPEGRSLLRNAYRSWYYKKRIEEIEAVGVERDLAGLPLAYVDPAILYDTASDDEKALKNSILSMMQNVRRDQQEGIMFPRAYDDQGHLLYEFTLTSSTGSRQFDTNTIIQRYDQRIAMTMLTDFILLGHEKVGSFSLSSDKTDVFTTSLAAVLQGIADVINRHAIPRLFKLNGWQPEFLPEIKFEDIETQDLGQLAAYVSSLVGSGMPLFPDPDLEAHLRAAAHLPEKSDEAEQMQQEAQMQMQQQQSGQPQEAGANADLPTGPNDYSNSAYANLTEGGALQ</sequence>
<gene>
    <name evidence="2" type="ORF">UFOVP238_5</name>
</gene>
<proteinExistence type="predicted"/>
<accession>A0A6J7WU82</accession>
<dbReference type="EMBL" id="LR798283">
    <property type="protein sequence ID" value="CAB5220242.1"/>
    <property type="molecule type" value="Genomic_DNA"/>
</dbReference>
<evidence type="ECO:0008006" key="3">
    <source>
        <dbReference type="Google" id="ProtNLM"/>
    </source>
</evidence>
<feature type="region of interest" description="Disordered" evidence="1">
    <location>
        <begin position="443"/>
        <end position="499"/>
    </location>
</feature>
<feature type="compositionally biased region" description="Low complexity" evidence="1">
    <location>
        <begin position="451"/>
        <end position="473"/>
    </location>
</feature>
<protein>
    <recommendedName>
        <fullName evidence="3">Portal protein</fullName>
    </recommendedName>
</protein>
<reference evidence="2" key="1">
    <citation type="submission" date="2020-05" db="EMBL/GenBank/DDBJ databases">
        <authorList>
            <person name="Chiriac C."/>
            <person name="Salcher M."/>
            <person name="Ghai R."/>
            <person name="Kavagutti S V."/>
        </authorList>
    </citation>
    <scope>NUCLEOTIDE SEQUENCE</scope>
</reference>
<dbReference type="Pfam" id="PF06074">
    <property type="entry name" value="Portal_Mu"/>
    <property type="match status" value="1"/>
</dbReference>
<name>A0A6J7WU82_9CAUD</name>
<dbReference type="InterPro" id="IPR009279">
    <property type="entry name" value="Portal_Mu"/>
</dbReference>